<evidence type="ECO:0000313" key="2">
    <source>
        <dbReference type="EnsemblPlants" id="OPUNC10G02200.1"/>
    </source>
</evidence>
<organism evidence="2">
    <name type="scientific">Oryza punctata</name>
    <name type="common">Red rice</name>
    <dbReference type="NCBI Taxonomy" id="4537"/>
    <lineage>
        <taxon>Eukaryota</taxon>
        <taxon>Viridiplantae</taxon>
        <taxon>Streptophyta</taxon>
        <taxon>Embryophyta</taxon>
        <taxon>Tracheophyta</taxon>
        <taxon>Spermatophyta</taxon>
        <taxon>Magnoliopsida</taxon>
        <taxon>Liliopsida</taxon>
        <taxon>Poales</taxon>
        <taxon>Poaceae</taxon>
        <taxon>BOP clade</taxon>
        <taxon>Oryzoideae</taxon>
        <taxon>Oryzeae</taxon>
        <taxon>Oryzinae</taxon>
        <taxon>Oryza</taxon>
    </lineage>
</organism>
<dbReference type="EnsemblPlants" id="OPUNC10G02200.1">
    <property type="protein sequence ID" value="OPUNC10G02200.1"/>
    <property type="gene ID" value="OPUNC10G02200"/>
</dbReference>
<reference evidence="2" key="2">
    <citation type="submission" date="2018-05" db="EMBL/GenBank/DDBJ databases">
        <title>OpunRS2 (Oryza punctata Reference Sequence Version 2).</title>
        <authorList>
            <person name="Zhang J."/>
            <person name="Kudrna D."/>
            <person name="Lee S."/>
            <person name="Talag J."/>
            <person name="Welchert J."/>
            <person name="Wing R.A."/>
        </authorList>
    </citation>
    <scope>NUCLEOTIDE SEQUENCE [LARGE SCALE GENOMIC DNA]</scope>
</reference>
<dbReference type="Gramene" id="OPUNC10G02200.1">
    <property type="protein sequence ID" value="OPUNC10G02200.1"/>
    <property type="gene ID" value="OPUNC10G02200"/>
</dbReference>
<name>A0A0E0M5K3_ORYPU</name>
<protein>
    <submittedName>
        <fullName evidence="2">Uncharacterized protein</fullName>
    </submittedName>
</protein>
<dbReference type="Proteomes" id="UP000026962">
    <property type="component" value="Chromosome 10"/>
</dbReference>
<proteinExistence type="predicted"/>
<evidence type="ECO:0000313" key="3">
    <source>
        <dbReference type="Proteomes" id="UP000026962"/>
    </source>
</evidence>
<sequence>MAAAARRGGDDSAHDSGTAPRQRQQQGEDSGEGGEKGQRRRKEGMLTLRQQGSGTPRVADGVNDRLAVHPRLVVHPHAKCSTMVREPRLSLGQPRWNKWRGGSQCVERRRGALVAVLYVVTACAWEAKARGIN</sequence>
<accession>A0A0E0M5K3</accession>
<keyword evidence="3" id="KW-1185">Reference proteome</keyword>
<dbReference type="HOGENOM" id="CLU_1910050_0_0_1"/>
<evidence type="ECO:0000256" key="1">
    <source>
        <dbReference type="SAM" id="MobiDB-lite"/>
    </source>
</evidence>
<feature type="region of interest" description="Disordered" evidence="1">
    <location>
        <begin position="1"/>
        <end position="61"/>
    </location>
</feature>
<reference evidence="2" key="1">
    <citation type="submission" date="2015-04" db="UniProtKB">
        <authorList>
            <consortium name="EnsemblPlants"/>
        </authorList>
    </citation>
    <scope>IDENTIFICATION</scope>
</reference>
<dbReference type="AlphaFoldDB" id="A0A0E0M5K3"/>